<gene>
    <name evidence="2" type="ORF">FH603_5854</name>
</gene>
<proteinExistence type="predicted"/>
<feature type="region of interest" description="Disordered" evidence="1">
    <location>
        <begin position="47"/>
        <end position="67"/>
    </location>
</feature>
<accession>A0ABR6WFJ1</accession>
<protein>
    <submittedName>
        <fullName evidence="2">Transposase-like protein</fullName>
    </submittedName>
</protein>
<organism evidence="2 3">
    <name type="scientific">Spirosoma utsteinense</name>
    <dbReference type="NCBI Taxonomy" id="2585773"/>
    <lineage>
        <taxon>Bacteria</taxon>
        <taxon>Pseudomonadati</taxon>
        <taxon>Bacteroidota</taxon>
        <taxon>Cytophagia</taxon>
        <taxon>Cytophagales</taxon>
        <taxon>Cytophagaceae</taxon>
        <taxon>Spirosoma</taxon>
    </lineage>
</organism>
<reference evidence="2 3" key="1">
    <citation type="submission" date="2019-06" db="EMBL/GenBank/DDBJ databases">
        <title>Spirosoma utsteinense sp. nov. isolated from Antarctic ice-free soils.</title>
        <authorList>
            <person name="Tahon G."/>
        </authorList>
    </citation>
    <scope>NUCLEOTIDE SEQUENCE [LARGE SCALE GENOMIC DNA]</scope>
    <source>
        <strain evidence="2 3">LMG 31447</strain>
    </source>
</reference>
<comment type="caution">
    <text evidence="2">The sequence shown here is derived from an EMBL/GenBank/DDBJ whole genome shotgun (WGS) entry which is preliminary data.</text>
</comment>
<keyword evidence="3" id="KW-1185">Reference proteome</keyword>
<sequence length="67" mass="7606">MNSFQENHSEDFKALALHLVATSDIQTVAAQTGLPVSTLYDWQDDWNKKKNPAYKTDGVKPEDQNRV</sequence>
<evidence type="ECO:0000313" key="3">
    <source>
        <dbReference type="Proteomes" id="UP000700732"/>
    </source>
</evidence>
<dbReference type="EMBL" id="VFIA01000116">
    <property type="protein sequence ID" value="MBC3795318.1"/>
    <property type="molecule type" value="Genomic_DNA"/>
</dbReference>
<evidence type="ECO:0000313" key="2">
    <source>
        <dbReference type="EMBL" id="MBC3795318.1"/>
    </source>
</evidence>
<name>A0ABR6WFJ1_9BACT</name>
<feature type="compositionally biased region" description="Basic and acidic residues" evidence="1">
    <location>
        <begin position="57"/>
        <end position="67"/>
    </location>
</feature>
<dbReference type="RefSeq" id="WP_186742601.1">
    <property type="nucleotide sequence ID" value="NZ_VFIA01000116.1"/>
</dbReference>
<dbReference type="Proteomes" id="UP000700732">
    <property type="component" value="Unassembled WGS sequence"/>
</dbReference>
<evidence type="ECO:0000256" key="1">
    <source>
        <dbReference type="SAM" id="MobiDB-lite"/>
    </source>
</evidence>